<organism evidence="2 3">
    <name type="scientific">Nelumbo nucifera</name>
    <name type="common">Sacred lotus</name>
    <dbReference type="NCBI Taxonomy" id="4432"/>
    <lineage>
        <taxon>Eukaryota</taxon>
        <taxon>Viridiplantae</taxon>
        <taxon>Streptophyta</taxon>
        <taxon>Embryophyta</taxon>
        <taxon>Tracheophyta</taxon>
        <taxon>Spermatophyta</taxon>
        <taxon>Magnoliopsida</taxon>
        <taxon>Proteales</taxon>
        <taxon>Nelumbonaceae</taxon>
        <taxon>Nelumbo</taxon>
    </lineage>
</organism>
<feature type="domain" description="F-box" evidence="1">
    <location>
        <begin position="310"/>
        <end position="356"/>
    </location>
</feature>
<dbReference type="InterPro" id="IPR001810">
    <property type="entry name" value="F-box_dom"/>
</dbReference>
<dbReference type="PANTHER" id="PTHR47602">
    <property type="entry name" value="F-BOX PROTEIN SKIP22"/>
    <property type="match status" value="1"/>
</dbReference>
<dbReference type="Gene3D" id="1.20.1280.50">
    <property type="match status" value="1"/>
</dbReference>
<accession>A0A822YWH8</accession>
<protein>
    <recommendedName>
        <fullName evidence="1">F-box domain-containing protein</fullName>
    </recommendedName>
</protein>
<dbReference type="SUPFAM" id="SSF81383">
    <property type="entry name" value="F-box domain"/>
    <property type="match status" value="1"/>
</dbReference>
<dbReference type="Gene3D" id="3.10.20.90">
    <property type="entry name" value="Phosphatidylinositol 3-kinase Catalytic Subunit, Chain A, domain 1"/>
    <property type="match status" value="1"/>
</dbReference>
<gene>
    <name evidence="2" type="ORF">HUJ06_007154</name>
</gene>
<evidence type="ECO:0000313" key="2">
    <source>
        <dbReference type="EMBL" id="DAD36513.1"/>
    </source>
</evidence>
<reference evidence="2 3" key="1">
    <citation type="journal article" date="2020" name="Mol. Biol. Evol.">
        <title>Distinct Expression and Methylation Patterns for Genes with Different Fates following a Single Whole-Genome Duplication in Flowering Plants.</title>
        <authorList>
            <person name="Shi T."/>
            <person name="Rahmani R.S."/>
            <person name="Gugger P.F."/>
            <person name="Wang M."/>
            <person name="Li H."/>
            <person name="Zhang Y."/>
            <person name="Li Z."/>
            <person name="Wang Q."/>
            <person name="Van de Peer Y."/>
            <person name="Marchal K."/>
            <person name="Chen J."/>
        </authorList>
    </citation>
    <scope>NUCLEOTIDE SEQUENCE [LARGE SCALE GENOMIC DNA]</scope>
    <source>
        <tissue evidence="2">Leaf</tissue>
    </source>
</reference>
<proteinExistence type="predicted"/>
<dbReference type="Pfam" id="PF12937">
    <property type="entry name" value="F-box-like"/>
    <property type="match status" value="1"/>
</dbReference>
<evidence type="ECO:0000259" key="1">
    <source>
        <dbReference type="PROSITE" id="PS50181"/>
    </source>
</evidence>
<dbReference type="Proteomes" id="UP000607653">
    <property type="component" value="Unassembled WGS sequence"/>
</dbReference>
<sequence length="470" mass="52347">MKLRVRCLESKETFRIETPSPCSLQDLKSAISEKVSSLPETLHLSLNRKDKIDDSSPQASLQSLGITSGDLIFYTLNPNDFSSETLVHTPTTRGSPQIQQGEAMDICENFNEKPFDMEDVDVDESVLVGNSSSVPCFLRKVLKEDVANAESGRKLLILAVHAVLLESGFVCFGSASAKKIDGVHLPEGWASMSTAVRVHYTLPDLLVSGCDVLETVILKFQTLGKFVNVYGSLTTKGSGVYGLSLDESRFVPSMNFVWTICNSQSGVIDKDGSSKSSHEKEVFEFWKLVKDGLALPLLIDLCDKTGLDPPPCFMRLPTELKVRVLELLPGVDVAKFGCVCSEMKYLSSNNNLWKQKFEKELGLGDMEGIQGGGNWKERFSICWERRRKRKGIKTIREQRIVPERPRPFGFPYFPVRRDPVPFGVPRIVGGDYDMLPGFGAPVPFGSARDFPRFPARRNFSPHCNFRGFNA</sequence>
<dbReference type="SUPFAM" id="SSF54236">
    <property type="entry name" value="Ubiquitin-like"/>
    <property type="match status" value="1"/>
</dbReference>
<dbReference type="InterPro" id="IPR029071">
    <property type="entry name" value="Ubiquitin-like_domsf"/>
</dbReference>
<evidence type="ECO:0000313" key="3">
    <source>
        <dbReference type="Proteomes" id="UP000607653"/>
    </source>
</evidence>
<dbReference type="PROSITE" id="PS50181">
    <property type="entry name" value="FBOX"/>
    <property type="match status" value="1"/>
</dbReference>
<dbReference type="CDD" id="cd22165">
    <property type="entry name" value="F-box_AtSKIP22-like"/>
    <property type="match status" value="1"/>
</dbReference>
<dbReference type="EMBL" id="DUZY01000004">
    <property type="protein sequence ID" value="DAD36513.1"/>
    <property type="molecule type" value="Genomic_DNA"/>
</dbReference>
<dbReference type="AlphaFoldDB" id="A0A822YWH8"/>
<dbReference type="InterPro" id="IPR036047">
    <property type="entry name" value="F-box-like_dom_sf"/>
</dbReference>
<dbReference type="SMART" id="SM00256">
    <property type="entry name" value="FBOX"/>
    <property type="match status" value="1"/>
</dbReference>
<comment type="caution">
    <text evidence="2">The sequence shown here is derived from an EMBL/GenBank/DDBJ whole genome shotgun (WGS) entry which is preliminary data.</text>
</comment>
<name>A0A822YWH8_NELNU</name>
<dbReference type="PANTHER" id="PTHR47602:SF2">
    <property type="entry name" value="F-BOX PROTEIN SKIP22"/>
    <property type="match status" value="1"/>
</dbReference>
<dbReference type="Gene3D" id="3.40.1000.30">
    <property type="match status" value="1"/>
</dbReference>
<keyword evidence="3" id="KW-1185">Reference proteome</keyword>